<name>A0ACB9LWE2_BAUVA</name>
<evidence type="ECO:0000313" key="2">
    <source>
        <dbReference type="Proteomes" id="UP000828941"/>
    </source>
</evidence>
<reference evidence="1 2" key="1">
    <citation type="journal article" date="2022" name="DNA Res.">
        <title>Chromosomal-level genome assembly of the orchid tree Bauhinia variegata (Leguminosae; Cercidoideae) supports the allotetraploid origin hypothesis of Bauhinia.</title>
        <authorList>
            <person name="Zhong Y."/>
            <person name="Chen Y."/>
            <person name="Zheng D."/>
            <person name="Pang J."/>
            <person name="Liu Y."/>
            <person name="Luo S."/>
            <person name="Meng S."/>
            <person name="Qian L."/>
            <person name="Wei D."/>
            <person name="Dai S."/>
            <person name="Zhou R."/>
        </authorList>
    </citation>
    <scope>NUCLEOTIDE SEQUENCE [LARGE SCALE GENOMIC DNA]</scope>
    <source>
        <strain evidence="1">BV-YZ2020</strain>
    </source>
</reference>
<proteinExistence type="predicted"/>
<evidence type="ECO:0000313" key="1">
    <source>
        <dbReference type="EMBL" id="KAI4316000.1"/>
    </source>
</evidence>
<dbReference type="Proteomes" id="UP000828941">
    <property type="component" value="Chromosome 10"/>
</dbReference>
<sequence length="275" mass="31242">MSTKPAMVTSSTELEIIRPSPNTMLTHVFGDDASLPEHVASNSAESNTIDMKKIRDAAPQTSGESLKALSPSVPEPPIAPSTSQLSSISHHPIHESPPVDKPLSSSVSQYMVNPGEEDAAFRDIWPMKKKYIALLEQAIVKHPSLWAWRDKHRRPKMKQFGYIALGDMLEFLTTTRWRDLTEEKKAEFESLKLELETFGFDIQWLRNTETRIKQSNIKEEINRINTLKVQEKKQKIVVETLEDCLQKAKRELENTTSEVEAIKFKLGDLDDLIGF</sequence>
<protein>
    <submittedName>
        <fullName evidence="1">Uncharacterized protein</fullName>
    </submittedName>
</protein>
<organism evidence="1 2">
    <name type="scientific">Bauhinia variegata</name>
    <name type="common">Purple orchid tree</name>
    <name type="synonym">Phanera variegata</name>
    <dbReference type="NCBI Taxonomy" id="167791"/>
    <lineage>
        <taxon>Eukaryota</taxon>
        <taxon>Viridiplantae</taxon>
        <taxon>Streptophyta</taxon>
        <taxon>Embryophyta</taxon>
        <taxon>Tracheophyta</taxon>
        <taxon>Spermatophyta</taxon>
        <taxon>Magnoliopsida</taxon>
        <taxon>eudicotyledons</taxon>
        <taxon>Gunneridae</taxon>
        <taxon>Pentapetalae</taxon>
        <taxon>rosids</taxon>
        <taxon>fabids</taxon>
        <taxon>Fabales</taxon>
        <taxon>Fabaceae</taxon>
        <taxon>Cercidoideae</taxon>
        <taxon>Cercideae</taxon>
        <taxon>Bauhiniinae</taxon>
        <taxon>Bauhinia</taxon>
    </lineage>
</organism>
<dbReference type="EMBL" id="CM039435">
    <property type="protein sequence ID" value="KAI4316000.1"/>
    <property type="molecule type" value="Genomic_DNA"/>
</dbReference>
<accession>A0ACB9LWE2</accession>
<keyword evidence="2" id="KW-1185">Reference proteome</keyword>
<comment type="caution">
    <text evidence="1">The sequence shown here is derived from an EMBL/GenBank/DDBJ whole genome shotgun (WGS) entry which is preliminary data.</text>
</comment>
<gene>
    <name evidence="1" type="ORF">L6164_024020</name>
</gene>